<name>A0A7Y9EZ88_9ACTN</name>
<keyword evidence="1" id="KW-1133">Transmembrane helix</keyword>
<organism evidence="2 3">
    <name type="scientific">Nocardioides marinisabuli</name>
    <dbReference type="NCBI Taxonomy" id="419476"/>
    <lineage>
        <taxon>Bacteria</taxon>
        <taxon>Bacillati</taxon>
        <taxon>Actinomycetota</taxon>
        <taxon>Actinomycetes</taxon>
        <taxon>Propionibacteriales</taxon>
        <taxon>Nocardioidaceae</taxon>
        <taxon>Nocardioides</taxon>
    </lineage>
</organism>
<keyword evidence="3" id="KW-1185">Reference proteome</keyword>
<dbReference type="GO" id="GO:0005886">
    <property type="term" value="C:plasma membrane"/>
    <property type="evidence" value="ECO:0007669"/>
    <property type="project" value="UniProtKB-SubCell"/>
</dbReference>
<feature type="transmembrane region" description="Helical" evidence="1">
    <location>
        <begin position="207"/>
        <end position="225"/>
    </location>
</feature>
<comment type="caution">
    <text evidence="2">The sequence shown here is derived from an EMBL/GenBank/DDBJ whole genome shotgun (WGS) entry which is preliminary data.</text>
</comment>
<feature type="transmembrane region" description="Helical" evidence="1">
    <location>
        <begin position="172"/>
        <end position="195"/>
    </location>
</feature>
<dbReference type="PANTHER" id="PTHR43471:SF3">
    <property type="entry name" value="ABC TRANSPORTER PERMEASE PROTEIN NATB"/>
    <property type="match status" value="1"/>
</dbReference>
<keyword evidence="1" id="KW-0472">Membrane</keyword>
<dbReference type="PANTHER" id="PTHR43471">
    <property type="entry name" value="ABC TRANSPORTER PERMEASE"/>
    <property type="match status" value="1"/>
</dbReference>
<gene>
    <name evidence="2" type="ORF">BKA08_000866</name>
</gene>
<dbReference type="GO" id="GO:0140359">
    <property type="term" value="F:ABC-type transporter activity"/>
    <property type="evidence" value="ECO:0007669"/>
    <property type="project" value="InterPro"/>
</dbReference>
<keyword evidence="1" id="KW-0812">Transmembrane</keyword>
<proteinExistence type="predicted"/>
<protein>
    <submittedName>
        <fullName evidence="2">ABC-2 type transport system permease protein</fullName>
    </submittedName>
</protein>
<feature type="transmembrane region" description="Helical" evidence="1">
    <location>
        <begin position="92"/>
        <end position="114"/>
    </location>
</feature>
<reference evidence="2 3" key="1">
    <citation type="submission" date="2020-07" db="EMBL/GenBank/DDBJ databases">
        <title>Sequencing the genomes of 1000 actinobacteria strains.</title>
        <authorList>
            <person name="Klenk H.-P."/>
        </authorList>
    </citation>
    <scope>NUCLEOTIDE SEQUENCE [LARGE SCALE GENOMIC DNA]</scope>
    <source>
        <strain evidence="2 3">DSM 18965</strain>
    </source>
</reference>
<dbReference type="RefSeq" id="WP_179614504.1">
    <property type="nucleotide sequence ID" value="NZ_CP059163.1"/>
</dbReference>
<feature type="transmembrane region" description="Helical" evidence="1">
    <location>
        <begin position="33"/>
        <end position="54"/>
    </location>
</feature>
<dbReference type="AlphaFoldDB" id="A0A7Y9EZ88"/>
<dbReference type="EMBL" id="JACCBE010000001">
    <property type="protein sequence ID" value="NYD56628.1"/>
    <property type="molecule type" value="Genomic_DNA"/>
</dbReference>
<accession>A0A7Y9EZ88</accession>
<sequence length="281" mass="28030">MSTTRTAPTPATRAGAAGNPGIVIASYAVRDKLALLGTVSAAMLGMGLLVGALWPSLKDTFADIQDSLPDAFVTVLAGADMSTPSGWANAEMLSMVAPAAVIAVAVISAAKSVAGEEESKTLGVLLAAPVPRSAFLWAKVAATAVHVVLASVAVGVGLLLGDLVGDMGLDVAGIVGASLHVAALGLLFGAVALAVSAWSGSARLTTAVAAGLGGLSFALASFLPLSDSLTEGARTSPWYYYNSSDPLANGAEPVHLLVLVALASLVLVGGQRGFARRDLRG</sequence>
<evidence type="ECO:0000313" key="3">
    <source>
        <dbReference type="Proteomes" id="UP000516957"/>
    </source>
</evidence>
<dbReference type="Pfam" id="PF12679">
    <property type="entry name" value="ABC2_membrane_2"/>
    <property type="match status" value="1"/>
</dbReference>
<feature type="transmembrane region" description="Helical" evidence="1">
    <location>
        <begin position="135"/>
        <end position="160"/>
    </location>
</feature>
<evidence type="ECO:0000313" key="2">
    <source>
        <dbReference type="EMBL" id="NYD56628.1"/>
    </source>
</evidence>
<feature type="transmembrane region" description="Helical" evidence="1">
    <location>
        <begin position="254"/>
        <end position="275"/>
    </location>
</feature>
<evidence type="ECO:0000256" key="1">
    <source>
        <dbReference type="SAM" id="Phobius"/>
    </source>
</evidence>
<dbReference type="Proteomes" id="UP000516957">
    <property type="component" value="Unassembled WGS sequence"/>
</dbReference>